<proteinExistence type="predicted"/>
<dbReference type="Proteomes" id="UP000681720">
    <property type="component" value="Unassembled WGS sequence"/>
</dbReference>
<dbReference type="AlphaFoldDB" id="A0A8S2YTG6"/>
<reference evidence="1" key="1">
    <citation type="submission" date="2021-02" db="EMBL/GenBank/DDBJ databases">
        <authorList>
            <person name="Nowell W R."/>
        </authorList>
    </citation>
    <scope>NUCLEOTIDE SEQUENCE</scope>
</reference>
<protein>
    <submittedName>
        <fullName evidence="1">Uncharacterized protein</fullName>
    </submittedName>
</protein>
<gene>
    <name evidence="1" type="ORF">GIL414_LOCUS37922</name>
    <name evidence="2" type="ORF">SMN809_LOCUS40992</name>
</gene>
<dbReference type="Proteomes" id="UP000676336">
    <property type="component" value="Unassembled WGS sequence"/>
</dbReference>
<organism evidence="1 3">
    <name type="scientific">Rotaria magnacalcarata</name>
    <dbReference type="NCBI Taxonomy" id="392030"/>
    <lineage>
        <taxon>Eukaryota</taxon>
        <taxon>Metazoa</taxon>
        <taxon>Spiralia</taxon>
        <taxon>Gnathifera</taxon>
        <taxon>Rotifera</taxon>
        <taxon>Eurotatoria</taxon>
        <taxon>Bdelloidea</taxon>
        <taxon>Philodinida</taxon>
        <taxon>Philodinidae</taxon>
        <taxon>Rotaria</taxon>
    </lineage>
</organism>
<evidence type="ECO:0000313" key="3">
    <source>
        <dbReference type="Proteomes" id="UP000681720"/>
    </source>
</evidence>
<sequence length="33" mass="3921">MDITYPHRQRLVHEMKPVKQILELYPALSVSNL</sequence>
<name>A0A8S2YTG6_9BILA</name>
<comment type="caution">
    <text evidence="1">The sequence shown here is derived from an EMBL/GenBank/DDBJ whole genome shotgun (WGS) entry which is preliminary data.</text>
</comment>
<evidence type="ECO:0000313" key="2">
    <source>
        <dbReference type="EMBL" id="CAF4648448.1"/>
    </source>
</evidence>
<evidence type="ECO:0000313" key="1">
    <source>
        <dbReference type="EMBL" id="CAF4576760.1"/>
    </source>
</evidence>
<accession>A0A8S2YTG6</accession>
<feature type="non-terminal residue" evidence="1">
    <location>
        <position position="33"/>
    </location>
</feature>
<dbReference type="EMBL" id="CAJOBI010114473">
    <property type="protein sequence ID" value="CAF4648448.1"/>
    <property type="molecule type" value="Genomic_DNA"/>
</dbReference>
<dbReference type="EMBL" id="CAJOBJ010098721">
    <property type="protein sequence ID" value="CAF4576760.1"/>
    <property type="molecule type" value="Genomic_DNA"/>
</dbReference>